<dbReference type="CDD" id="cd12148">
    <property type="entry name" value="fungal_TF_MHR"/>
    <property type="match status" value="1"/>
</dbReference>
<dbReference type="InterPro" id="IPR007219">
    <property type="entry name" value="XnlR_reg_dom"/>
</dbReference>
<keyword evidence="5" id="KW-0539">Nucleus</keyword>
<dbReference type="SMART" id="SM00066">
    <property type="entry name" value="GAL4"/>
    <property type="match status" value="1"/>
</dbReference>
<comment type="caution">
    <text evidence="7">The sequence shown here is derived from an EMBL/GenBank/DDBJ whole genome shotgun (WGS) entry which is preliminary data.</text>
</comment>
<name>A0A8K0X6J7_9PEZI</name>
<dbReference type="PANTHER" id="PTHR47338">
    <property type="entry name" value="ZN(II)2CYS6 TRANSCRIPTION FACTOR (EUROFUNG)-RELATED"/>
    <property type="match status" value="1"/>
</dbReference>
<proteinExistence type="predicted"/>
<accession>A0A8K0X6J7</accession>
<dbReference type="Pfam" id="PF00172">
    <property type="entry name" value="Zn_clus"/>
    <property type="match status" value="1"/>
</dbReference>
<dbReference type="Gene3D" id="4.10.240.10">
    <property type="entry name" value="Zn(2)-C6 fungal-type DNA-binding domain"/>
    <property type="match status" value="1"/>
</dbReference>
<dbReference type="SMART" id="SM00906">
    <property type="entry name" value="Fungal_trans"/>
    <property type="match status" value="1"/>
</dbReference>
<dbReference type="Proteomes" id="UP000813385">
    <property type="component" value="Unassembled WGS sequence"/>
</dbReference>
<dbReference type="InterPro" id="IPR036864">
    <property type="entry name" value="Zn2-C6_fun-type_DNA-bd_sf"/>
</dbReference>
<dbReference type="PROSITE" id="PS00463">
    <property type="entry name" value="ZN2_CY6_FUNGAL_1"/>
    <property type="match status" value="1"/>
</dbReference>
<dbReference type="CDD" id="cd00067">
    <property type="entry name" value="GAL4"/>
    <property type="match status" value="1"/>
</dbReference>
<sequence>MEPVQQAPSAEPMNLLSCQYCKKRKLRCDRRLPVCGRCTESNRECDYPGQRQTSLGKKRQMRDLEAKLEVMGDQVKDLAAKYDALLRQQAGASSISDDSQAAPLSYEQLLGSDDGTVSSSEKTHTMSATLSPTSTYMDEQWAMPPSDTRQQLTDIFFDKLGHTSSMILREQYLESLKPNASDPPPRSLQLIIMALAANVHSVHTSMAQSLYQQARTAAEEDEMKSPSLGVTQSWLLISNFEAQQAMFARASTSCSKAIRAAQILGLHQLDRGPGLPAAIGYSSDWKETEARRRTWWAAFAADRLIFATTGIPPMIRTRDIDTLLPSTDEAFRTGTPEQTAPFEQALKEPQAGMSPLAMHVLAAELFHQALDSMSSCVNHGTPSHAMETTCWRIQSATENSLGLLSAAMPASMQLPEASQSQQAIFLNALIHAAVICLQKTILQREQMCSNVGANLLQRSREKAAMAAEGIVNGFRLSHDLQVSLRNPVLCFAAFTAGLVCLERILAESNPGSHSDLAFILGILNAVRDQNAVAGMLAGQLIDHASSIGLDTAIMGETVDEGAGLVSEASQFAGQLAAHFVG</sequence>
<evidence type="ECO:0000259" key="6">
    <source>
        <dbReference type="PROSITE" id="PS50048"/>
    </source>
</evidence>
<keyword evidence="3" id="KW-0805">Transcription regulation</keyword>
<evidence type="ECO:0000256" key="1">
    <source>
        <dbReference type="ARBA" id="ARBA00004123"/>
    </source>
</evidence>
<dbReference type="PROSITE" id="PS50048">
    <property type="entry name" value="ZN2_CY6_FUNGAL_2"/>
    <property type="match status" value="1"/>
</dbReference>
<feature type="domain" description="Zn(2)-C6 fungal-type" evidence="6">
    <location>
        <begin position="17"/>
        <end position="47"/>
    </location>
</feature>
<dbReference type="GO" id="GO:0006351">
    <property type="term" value="P:DNA-templated transcription"/>
    <property type="evidence" value="ECO:0007669"/>
    <property type="project" value="InterPro"/>
</dbReference>
<evidence type="ECO:0000313" key="7">
    <source>
        <dbReference type="EMBL" id="KAH7367649.1"/>
    </source>
</evidence>
<dbReference type="GO" id="GO:0003677">
    <property type="term" value="F:DNA binding"/>
    <property type="evidence" value="ECO:0007669"/>
    <property type="project" value="InterPro"/>
</dbReference>
<dbReference type="AlphaFoldDB" id="A0A8K0X6J7"/>
<dbReference type="PANTHER" id="PTHR47338:SF10">
    <property type="entry name" value="TRANSCRIPTION FACTOR DOMAIN-CONTAINING PROTEIN-RELATED"/>
    <property type="match status" value="1"/>
</dbReference>
<evidence type="ECO:0000313" key="8">
    <source>
        <dbReference type="Proteomes" id="UP000813385"/>
    </source>
</evidence>
<protein>
    <submittedName>
        <fullName evidence="7">Fungal-specific transcription factor domain-containing protein</fullName>
    </submittedName>
</protein>
<gene>
    <name evidence="7" type="ORF">B0T11DRAFT_275734</name>
</gene>
<dbReference type="SUPFAM" id="SSF57701">
    <property type="entry name" value="Zn2/Cys6 DNA-binding domain"/>
    <property type="match status" value="1"/>
</dbReference>
<keyword evidence="8" id="KW-1185">Reference proteome</keyword>
<evidence type="ECO:0000256" key="4">
    <source>
        <dbReference type="ARBA" id="ARBA00023163"/>
    </source>
</evidence>
<keyword evidence="2" id="KW-0479">Metal-binding</keyword>
<evidence type="ECO:0000256" key="3">
    <source>
        <dbReference type="ARBA" id="ARBA00023015"/>
    </source>
</evidence>
<evidence type="ECO:0000256" key="2">
    <source>
        <dbReference type="ARBA" id="ARBA00022723"/>
    </source>
</evidence>
<dbReference type="EMBL" id="JAGPXD010000002">
    <property type="protein sequence ID" value="KAH7367649.1"/>
    <property type="molecule type" value="Genomic_DNA"/>
</dbReference>
<dbReference type="InterPro" id="IPR001138">
    <property type="entry name" value="Zn2Cys6_DnaBD"/>
</dbReference>
<organism evidence="7 8">
    <name type="scientific">Plectosphaerella cucumerina</name>
    <dbReference type="NCBI Taxonomy" id="40658"/>
    <lineage>
        <taxon>Eukaryota</taxon>
        <taxon>Fungi</taxon>
        <taxon>Dikarya</taxon>
        <taxon>Ascomycota</taxon>
        <taxon>Pezizomycotina</taxon>
        <taxon>Sordariomycetes</taxon>
        <taxon>Hypocreomycetidae</taxon>
        <taxon>Glomerellales</taxon>
        <taxon>Plectosphaerellaceae</taxon>
        <taxon>Plectosphaerella</taxon>
    </lineage>
</organism>
<dbReference type="OrthoDB" id="3037908at2759"/>
<dbReference type="GO" id="GO:0000981">
    <property type="term" value="F:DNA-binding transcription factor activity, RNA polymerase II-specific"/>
    <property type="evidence" value="ECO:0007669"/>
    <property type="project" value="InterPro"/>
</dbReference>
<evidence type="ECO:0000256" key="5">
    <source>
        <dbReference type="ARBA" id="ARBA00023242"/>
    </source>
</evidence>
<dbReference type="GO" id="GO:0005634">
    <property type="term" value="C:nucleus"/>
    <property type="evidence" value="ECO:0007669"/>
    <property type="project" value="UniProtKB-SubCell"/>
</dbReference>
<dbReference type="GO" id="GO:0008270">
    <property type="term" value="F:zinc ion binding"/>
    <property type="evidence" value="ECO:0007669"/>
    <property type="project" value="InterPro"/>
</dbReference>
<keyword evidence="4" id="KW-0804">Transcription</keyword>
<dbReference type="Pfam" id="PF04082">
    <property type="entry name" value="Fungal_trans"/>
    <property type="match status" value="1"/>
</dbReference>
<comment type="subcellular location">
    <subcellularLocation>
        <location evidence="1">Nucleus</location>
    </subcellularLocation>
</comment>
<reference evidence="7" key="1">
    <citation type="journal article" date="2021" name="Nat. Commun.">
        <title>Genetic determinants of endophytism in the Arabidopsis root mycobiome.</title>
        <authorList>
            <person name="Mesny F."/>
            <person name="Miyauchi S."/>
            <person name="Thiergart T."/>
            <person name="Pickel B."/>
            <person name="Atanasova L."/>
            <person name="Karlsson M."/>
            <person name="Huettel B."/>
            <person name="Barry K.W."/>
            <person name="Haridas S."/>
            <person name="Chen C."/>
            <person name="Bauer D."/>
            <person name="Andreopoulos W."/>
            <person name="Pangilinan J."/>
            <person name="LaButti K."/>
            <person name="Riley R."/>
            <person name="Lipzen A."/>
            <person name="Clum A."/>
            <person name="Drula E."/>
            <person name="Henrissat B."/>
            <person name="Kohler A."/>
            <person name="Grigoriev I.V."/>
            <person name="Martin F.M."/>
            <person name="Hacquard S."/>
        </authorList>
    </citation>
    <scope>NUCLEOTIDE SEQUENCE</scope>
    <source>
        <strain evidence="7">MPI-CAGE-AT-0016</strain>
    </source>
</reference>
<dbReference type="InterPro" id="IPR050815">
    <property type="entry name" value="TF_fung"/>
</dbReference>